<dbReference type="InterPro" id="IPR002347">
    <property type="entry name" value="SDR_fam"/>
</dbReference>
<evidence type="ECO:0000259" key="1">
    <source>
        <dbReference type="SMART" id="SM00822"/>
    </source>
</evidence>
<accession>A0AAU4K3I1</accession>
<dbReference type="Pfam" id="PF13561">
    <property type="entry name" value="adh_short_C2"/>
    <property type="match status" value="1"/>
</dbReference>
<dbReference type="SUPFAM" id="SSF51735">
    <property type="entry name" value="NAD(P)-binding Rossmann-fold domains"/>
    <property type="match status" value="1"/>
</dbReference>
<dbReference type="KEGG" id="whr:OG579_02075"/>
<organism evidence="2 3">
    <name type="scientific">Williamsia herbipolensis</name>
    <dbReference type="NCBI Taxonomy" id="1603258"/>
    <lineage>
        <taxon>Bacteria</taxon>
        <taxon>Bacillati</taxon>
        <taxon>Actinomycetota</taxon>
        <taxon>Actinomycetes</taxon>
        <taxon>Mycobacteriales</taxon>
        <taxon>Nocardiaceae</taxon>
        <taxon>Williamsia</taxon>
    </lineage>
</organism>
<dbReference type="Gene3D" id="3.40.50.720">
    <property type="entry name" value="NAD(P)-binding Rossmann-like Domain"/>
    <property type="match status" value="1"/>
</dbReference>
<protein>
    <submittedName>
        <fullName evidence="2">SDR family oxidoreductase</fullName>
    </submittedName>
</protein>
<dbReference type="RefSeq" id="WP_328857893.1">
    <property type="nucleotide sequence ID" value="NZ_CP108021.1"/>
</dbReference>
<gene>
    <name evidence="2" type="ORF">OG579_02075</name>
</gene>
<dbReference type="Proteomes" id="UP001432128">
    <property type="component" value="Chromosome"/>
</dbReference>
<dbReference type="InterPro" id="IPR057326">
    <property type="entry name" value="KR_dom"/>
</dbReference>
<evidence type="ECO:0000313" key="3">
    <source>
        <dbReference type="Proteomes" id="UP001432128"/>
    </source>
</evidence>
<proteinExistence type="predicted"/>
<reference evidence="2 3" key="1">
    <citation type="submission" date="2022-10" db="EMBL/GenBank/DDBJ databases">
        <title>The complete genomes of actinobacterial strains from the NBC collection.</title>
        <authorList>
            <person name="Joergensen T.S."/>
            <person name="Alvarez Arevalo M."/>
            <person name="Sterndorff E.B."/>
            <person name="Faurdal D."/>
            <person name="Vuksanovic O."/>
            <person name="Mourched A.-S."/>
            <person name="Charusanti P."/>
            <person name="Shaw S."/>
            <person name="Blin K."/>
            <person name="Weber T."/>
        </authorList>
    </citation>
    <scope>NUCLEOTIDE SEQUENCE [LARGE SCALE GENOMIC DNA]</scope>
    <source>
        <strain evidence="2 3">NBC_00319</strain>
    </source>
</reference>
<dbReference type="PANTHER" id="PTHR45458">
    <property type="entry name" value="SHORT-CHAIN DEHYDROGENASE/REDUCTASE SDR"/>
    <property type="match status" value="1"/>
</dbReference>
<feature type="domain" description="Ketoreductase" evidence="1">
    <location>
        <begin position="15"/>
        <end position="199"/>
    </location>
</feature>
<dbReference type="InterPro" id="IPR036291">
    <property type="entry name" value="NAD(P)-bd_dom_sf"/>
</dbReference>
<name>A0AAU4K3I1_9NOCA</name>
<dbReference type="InterPro" id="IPR052184">
    <property type="entry name" value="SDR_enzymes"/>
</dbReference>
<dbReference type="EMBL" id="CP108021">
    <property type="protein sequence ID" value="WUM20645.1"/>
    <property type="molecule type" value="Genomic_DNA"/>
</dbReference>
<evidence type="ECO:0000313" key="2">
    <source>
        <dbReference type="EMBL" id="WUM20645.1"/>
    </source>
</evidence>
<keyword evidence="3" id="KW-1185">Reference proteome</keyword>
<dbReference type="PRINTS" id="PR00081">
    <property type="entry name" value="GDHRDH"/>
</dbReference>
<dbReference type="SMART" id="SM00822">
    <property type="entry name" value="PKS_KR"/>
    <property type="match status" value="1"/>
</dbReference>
<dbReference type="GO" id="GO:0016616">
    <property type="term" value="F:oxidoreductase activity, acting on the CH-OH group of donors, NAD or NADP as acceptor"/>
    <property type="evidence" value="ECO:0007669"/>
    <property type="project" value="TreeGrafter"/>
</dbReference>
<dbReference type="PANTHER" id="PTHR45458:SF1">
    <property type="entry name" value="SHORT CHAIN DEHYDROGENASE"/>
    <property type="match status" value="1"/>
</dbReference>
<dbReference type="AlphaFoldDB" id="A0AAU4K3I1"/>
<sequence length="241" mass="26176">MTTTDLLQSPRRPLDRILLIGASRGLGLALADEWSRLGREVVATVRGTDRTPLHDLADRDDRSIEIETVDITAPEQIAALHERLSDRTFDLVFVNAGVTNSPEGTVAETTDEEFARVMITNALSPLRVVETLADLVEPDGTIGVMSSGQGSVTNNVHGGHEVYRGSKAALNTYMRSYAARHGDEKRSLVLMAPGWVQTDLGGTDARLTVDESIPNVVRTIDALAGTPGLRYVDYLGRTVPW</sequence>